<dbReference type="EMBL" id="MRZV01001895">
    <property type="protein sequence ID" value="PIK35465.1"/>
    <property type="molecule type" value="Genomic_DNA"/>
</dbReference>
<organism evidence="2 3">
    <name type="scientific">Stichopus japonicus</name>
    <name type="common">Sea cucumber</name>
    <dbReference type="NCBI Taxonomy" id="307972"/>
    <lineage>
        <taxon>Eukaryota</taxon>
        <taxon>Metazoa</taxon>
        <taxon>Echinodermata</taxon>
        <taxon>Eleutherozoa</taxon>
        <taxon>Echinozoa</taxon>
        <taxon>Holothuroidea</taxon>
        <taxon>Aspidochirotacea</taxon>
        <taxon>Aspidochirotida</taxon>
        <taxon>Stichopodidae</taxon>
        <taxon>Apostichopus</taxon>
    </lineage>
</organism>
<comment type="caution">
    <text evidence="2">The sequence shown here is derived from an EMBL/GenBank/DDBJ whole genome shotgun (WGS) entry which is preliminary data.</text>
</comment>
<dbReference type="Proteomes" id="UP000230750">
    <property type="component" value="Unassembled WGS sequence"/>
</dbReference>
<name>A0A2G8JIA2_STIJA</name>
<dbReference type="AlphaFoldDB" id="A0A2G8JIA2"/>
<protein>
    <submittedName>
        <fullName evidence="2">Uncharacterized protein</fullName>
    </submittedName>
</protein>
<evidence type="ECO:0000313" key="3">
    <source>
        <dbReference type="Proteomes" id="UP000230750"/>
    </source>
</evidence>
<reference evidence="2 3" key="1">
    <citation type="journal article" date="2017" name="PLoS Biol.">
        <title>The sea cucumber genome provides insights into morphological evolution and visceral regeneration.</title>
        <authorList>
            <person name="Zhang X."/>
            <person name="Sun L."/>
            <person name="Yuan J."/>
            <person name="Sun Y."/>
            <person name="Gao Y."/>
            <person name="Zhang L."/>
            <person name="Li S."/>
            <person name="Dai H."/>
            <person name="Hamel J.F."/>
            <person name="Liu C."/>
            <person name="Yu Y."/>
            <person name="Liu S."/>
            <person name="Lin W."/>
            <person name="Guo K."/>
            <person name="Jin S."/>
            <person name="Xu P."/>
            <person name="Storey K.B."/>
            <person name="Huan P."/>
            <person name="Zhang T."/>
            <person name="Zhou Y."/>
            <person name="Zhang J."/>
            <person name="Lin C."/>
            <person name="Li X."/>
            <person name="Xing L."/>
            <person name="Huo D."/>
            <person name="Sun M."/>
            <person name="Wang L."/>
            <person name="Mercier A."/>
            <person name="Li F."/>
            <person name="Yang H."/>
            <person name="Xiang J."/>
        </authorList>
    </citation>
    <scope>NUCLEOTIDE SEQUENCE [LARGE SCALE GENOMIC DNA]</scope>
    <source>
        <strain evidence="2">Shaxun</strain>
        <tissue evidence="2">Muscle</tissue>
    </source>
</reference>
<dbReference type="OrthoDB" id="10064694at2759"/>
<keyword evidence="3" id="KW-1185">Reference proteome</keyword>
<gene>
    <name evidence="2" type="ORF">BSL78_27713</name>
</gene>
<evidence type="ECO:0000256" key="1">
    <source>
        <dbReference type="SAM" id="MobiDB-lite"/>
    </source>
</evidence>
<proteinExistence type="predicted"/>
<feature type="region of interest" description="Disordered" evidence="1">
    <location>
        <begin position="1"/>
        <end position="20"/>
    </location>
</feature>
<accession>A0A2G8JIA2</accession>
<evidence type="ECO:0000313" key="2">
    <source>
        <dbReference type="EMBL" id="PIK35465.1"/>
    </source>
</evidence>
<feature type="compositionally biased region" description="Basic and acidic residues" evidence="1">
    <location>
        <begin position="1"/>
        <end position="13"/>
    </location>
</feature>
<sequence>MDPQEIPRHHFETRNSNVPLPDVNFLSPRVKKGSDLRVKNRGARANSGRKASTEKFAKLLPVVKNFVERNGYSTHQRRRSETGVSYGSTIPEIRDHVLQEVHGLDNIGLSTSRYLFTPRHSYLSTAAKYAQTVGAKVASKANNVRTESDKNHFFAARLKYRMEFMTQFHQNYVAVSFDTMNKIHIGTLAVSRYHQLQKVFPVRDMPNYPDHDFPLGNGYKVTPVGYMKLEPKTPIELCKDVDGHHHYPFPRSGPLLMRHMIQKEMPFNIQRHANNPMEILGDESSRKVDCRVVDRWWPRLEF</sequence>